<dbReference type="Pfam" id="PF12275">
    <property type="entry name" value="DUF3616"/>
    <property type="match status" value="1"/>
</dbReference>
<gene>
    <name evidence="2" type="ORF">AWB68_03353</name>
</gene>
<comment type="caution">
    <text evidence="2">The sequence shown here is derived from an EMBL/GenBank/DDBJ whole genome shotgun (WGS) entry which is preliminary data.</text>
</comment>
<accession>A0A158J2D5</accession>
<reference evidence="2" key="1">
    <citation type="submission" date="2016-01" db="EMBL/GenBank/DDBJ databases">
        <authorList>
            <person name="Peeters C."/>
        </authorList>
    </citation>
    <scope>NUCLEOTIDE SEQUENCE [LARGE SCALE GENOMIC DNA]</scope>
    <source>
        <strain evidence="2">LMG 22940</strain>
    </source>
</reference>
<dbReference type="InterPro" id="IPR022060">
    <property type="entry name" value="DUF3616"/>
</dbReference>
<evidence type="ECO:0000313" key="2">
    <source>
        <dbReference type="EMBL" id="SAL63007.1"/>
    </source>
</evidence>
<sequence length="349" mass="37776">MNGTETSISSARSAFGRHARLLAIFAACAIEALASSARAEPVTTYRGMCNASAGIDLGSNYFVVADDDINTLVIYRYGTPDRVGEVGLGTYLVKGDGTKQTDLEGAARIGDRIYWIASHASKDNGEPRPKRRRLFATRIDTSGAVPTVVPLKSKPYSGLLDALASDKRFKVLTDATKTGPEEFGGFNIEGLAATEDGGLLIGFRNPLTDKKHEALVLELKNPAAVVERGAKPVFGDLASLDLGHRGIRSIERIGGEYFIVAGPYNRGTRGDPSSRFAIYKWNRASAAPPVHWKDIEPSNFHAEGLFEIAGTRQLYLLSDDGDDNKVCKEGADRYKLTGDKTFRGMAIDR</sequence>
<dbReference type="Proteomes" id="UP000054770">
    <property type="component" value="Unassembled WGS sequence"/>
</dbReference>
<evidence type="ECO:0000313" key="3">
    <source>
        <dbReference type="Proteomes" id="UP000054770"/>
    </source>
</evidence>
<protein>
    <recommendedName>
        <fullName evidence="1">DUF3616 domain-containing protein</fullName>
    </recommendedName>
</protein>
<proteinExistence type="predicted"/>
<feature type="domain" description="DUF3616" evidence="1">
    <location>
        <begin position="157"/>
        <end position="284"/>
    </location>
</feature>
<name>A0A158J2D5_9BURK</name>
<organism evidence="2 3">
    <name type="scientific">Caballeronia choica</name>
    <dbReference type="NCBI Taxonomy" id="326476"/>
    <lineage>
        <taxon>Bacteria</taxon>
        <taxon>Pseudomonadati</taxon>
        <taxon>Pseudomonadota</taxon>
        <taxon>Betaproteobacteria</taxon>
        <taxon>Burkholderiales</taxon>
        <taxon>Burkholderiaceae</taxon>
        <taxon>Caballeronia</taxon>
    </lineage>
</organism>
<dbReference type="AlphaFoldDB" id="A0A158J2D5"/>
<evidence type="ECO:0000259" key="1">
    <source>
        <dbReference type="Pfam" id="PF12275"/>
    </source>
</evidence>
<dbReference type="EMBL" id="FCON02000033">
    <property type="protein sequence ID" value="SAL63007.1"/>
    <property type="molecule type" value="Genomic_DNA"/>
</dbReference>
<keyword evidence="3" id="KW-1185">Reference proteome</keyword>